<gene>
    <name evidence="2" type="ORF">ABEB36_008256</name>
</gene>
<accession>A0ABD1ELV5</accession>
<evidence type="ECO:0000313" key="3">
    <source>
        <dbReference type="Proteomes" id="UP001566132"/>
    </source>
</evidence>
<organism evidence="2 3">
    <name type="scientific">Hypothenemus hampei</name>
    <name type="common">Coffee berry borer</name>
    <dbReference type="NCBI Taxonomy" id="57062"/>
    <lineage>
        <taxon>Eukaryota</taxon>
        <taxon>Metazoa</taxon>
        <taxon>Ecdysozoa</taxon>
        <taxon>Arthropoda</taxon>
        <taxon>Hexapoda</taxon>
        <taxon>Insecta</taxon>
        <taxon>Pterygota</taxon>
        <taxon>Neoptera</taxon>
        <taxon>Endopterygota</taxon>
        <taxon>Coleoptera</taxon>
        <taxon>Polyphaga</taxon>
        <taxon>Cucujiformia</taxon>
        <taxon>Curculionidae</taxon>
        <taxon>Scolytinae</taxon>
        <taxon>Hypothenemus</taxon>
    </lineage>
</organism>
<reference evidence="2 3" key="1">
    <citation type="submission" date="2024-05" db="EMBL/GenBank/DDBJ databases">
        <title>Genetic variation in Jamaican populations of the coffee berry borer (Hypothenemus hampei).</title>
        <authorList>
            <person name="Errbii M."/>
            <person name="Myrie A."/>
        </authorList>
    </citation>
    <scope>NUCLEOTIDE SEQUENCE [LARGE SCALE GENOMIC DNA]</scope>
    <source>
        <strain evidence="2">JA-Hopewell-2020-01-JO</strain>
        <tissue evidence="2">Whole body</tissue>
    </source>
</reference>
<feature type="chain" id="PRO_5044832054" evidence="1">
    <location>
        <begin position="20"/>
        <end position="295"/>
    </location>
</feature>
<keyword evidence="3" id="KW-1185">Reference proteome</keyword>
<sequence length="295" mass="33767">MLARRFTVVLLALLAVAQSDQLWPQLQELVRLDRTPKLTDQLEIITSLLETLKENGIANVTLIGSQNIYQDNGSLQEVRIIELFVPFESHADVPLLEGESLPGETFDAQEVRNLRDVIQNFDSDLELDVERFNKMGRLEGRLFINKTLLMVSNEDFTYLNQTLNDLEWEYVQDIVNREPFSSTLTYNMENNSSSSSIKFYGTLASIEDTSEDVDGDMLQEFLETLVDAELTKPNSVLDTVQHRLEKTYKNWDFVVVAGDPEGFYLNETISVHLNYDHLDYGSSRNYVIYGIETSV</sequence>
<evidence type="ECO:0000313" key="2">
    <source>
        <dbReference type="EMBL" id="KAL1497262.1"/>
    </source>
</evidence>
<keyword evidence="1" id="KW-0732">Signal</keyword>
<proteinExistence type="predicted"/>
<dbReference type="Proteomes" id="UP001566132">
    <property type="component" value="Unassembled WGS sequence"/>
</dbReference>
<name>A0ABD1ELV5_HYPHA</name>
<dbReference type="EMBL" id="JBDJPC010000006">
    <property type="protein sequence ID" value="KAL1497262.1"/>
    <property type="molecule type" value="Genomic_DNA"/>
</dbReference>
<protein>
    <submittedName>
        <fullName evidence="2">Uncharacterized protein</fullName>
    </submittedName>
</protein>
<feature type="signal peptide" evidence="1">
    <location>
        <begin position="1"/>
        <end position="19"/>
    </location>
</feature>
<comment type="caution">
    <text evidence="2">The sequence shown here is derived from an EMBL/GenBank/DDBJ whole genome shotgun (WGS) entry which is preliminary data.</text>
</comment>
<dbReference type="AlphaFoldDB" id="A0ABD1ELV5"/>
<evidence type="ECO:0000256" key="1">
    <source>
        <dbReference type="SAM" id="SignalP"/>
    </source>
</evidence>